<dbReference type="PANTHER" id="PTHR32114:SF2">
    <property type="entry name" value="ABC TRANSPORTER ABCH.3"/>
    <property type="match status" value="1"/>
</dbReference>
<keyword evidence="4" id="KW-1185">Reference proteome</keyword>
<dbReference type="AlphaFoldDB" id="A0A133P686"/>
<dbReference type="PATRIC" id="fig|851.8.peg.569"/>
<dbReference type="Gene3D" id="3.40.50.300">
    <property type="entry name" value="P-loop containing nucleotide triphosphate hydrolases"/>
    <property type="match status" value="2"/>
</dbReference>
<dbReference type="PANTHER" id="PTHR32114">
    <property type="entry name" value="ABC TRANSPORTER ABCH.3"/>
    <property type="match status" value="1"/>
</dbReference>
<evidence type="ECO:0000313" key="3">
    <source>
        <dbReference type="EMBL" id="KXA23966.1"/>
    </source>
</evidence>
<name>A0A133P686_FUSNU</name>
<feature type="coiled-coil region" evidence="1">
    <location>
        <begin position="172"/>
        <end position="268"/>
    </location>
</feature>
<feature type="domain" description="Rad50/SbcC-type AAA" evidence="2">
    <location>
        <begin position="7"/>
        <end position="225"/>
    </location>
</feature>
<dbReference type="Proteomes" id="UP000070401">
    <property type="component" value="Unassembled WGS sequence"/>
</dbReference>
<accession>A0A133P686</accession>
<proteinExistence type="predicted"/>
<feature type="coiled-coil region" evidence="1">
    <location>
        <begin position="495"/>
        <end position="777"/>
    </location>
</feature>
<evidence type="ECO:0000256" key="1">
    <source>
        <dbReference type="SAM" id="Coils"/>
    </source>
</evidence>
<reference evidence="4" key="1">
    <citation type="submission" date="2016-01" db="EMBL/GenBank/DDBJ databases">
        <authorList>
            <person name="Mitreva M."/>
            <person name="Pepin K.H."/>
            <person name="Mihindukulasuriya K.A."/>
            <person name="Fulton R."/>
            <person name="Fronick C."/>
            <person name="O'Laughlin M."/>
            <person name="Miner T."/>
            <person name="Herter B."/>
            <person name="Rosa B.A."/>
            <person name="Cordes M."/>
            <person name="Tomlinson C."/>
            <person name="Wollam A."/>
            <person name="Palsikar V.B."/>
            <person name="Mardis E.R."/>
            <person name="Wilson R.K."/>
        </authorList>
    </citation>
    <scope>NUCLEOTIDE SEQUENCE [LARGE SCALE GENOMIC DNA]</scope>
    <source>
        <strain evidence="4">MJR7757B</strain>
    </source>
</reference>
<dbReference type="InterPro" id="IPR038729">
    <property type="entry name" value="Rad50/SbcC_AAA"/>
</dbReference>
<dbReference type="InterPro" id="IPR027417">
    <property type="entry name" value="P-loop_NTPase"/>
</dbReference>
<dbReference type="Pfam" id="PF13476">
    <property type="entry name" value="AAA_23"/>
    <property type="match status" value="1"/>
</dbReference>
<feature type="coiled-coil region" evidence="1">
    <location>
        <begin position="426"/>
        <end position="463"/>
    </location>
</feature>
<feature type="coiled-coil region" evidence="1">
    <location>
        <begin position="296"/>
        <end position="389"/>
    </location>
</feature>
<keyword evidence="1" id="KW-0175">Coiled coil</keyword>
<dbReference type="STRING" id="1408287.GCA_000493815_00331"/>
<dbReference type="SUPFAM" id="SSF52540">
    <property type="entry name" value="P-loop containing nucleoside triphosphate hydrolases"/>
    <property type="match status" value="1"/>
</dbReference>
<gene>
    <name evidence="3" type="ORF">HMPREF3221_00564</name>
</gene>
<comment type="caution">
    <text evidence="3">The sequence shown here is derived from an EMBL/GenBank/DDBJ whole genome shotgun (WGS) entry which is preliminary data.</text>
</comment>
<organism evidence="3 4">
    <name type="scientific">Fusobacterium nucleatum</name>
    <dbReference type="NCBI Taxonomy" id="851"/>
    <lineage>
        <taxon>Bacteria</taxon>
        <taxon>Fusobacteriati</taxon>
        <taxon>Fusobacteriota</taxon>
        <taxon>Fusobacteriia</taxon>
        <taxon>Fusobacteriales</taxon>
        <taxon>Fusobacteriaceae</taxon>
        <taxon>Fusobacterium</taxon>
    </lineage>
</organism>
<evidence type="ECO:0000259" key="2">
    <source>
        <dbReference type="Pfam" id="PF13476"/>
    </source>
</evidence>
<dbReference type="EMBL" id="LRPY01000058">
    <property type="protein sequence ID" value="KXA23966.1"/>
    <property type="molecule type" value="Genomic_DNA"/>
</dbReference>
<sequence length="923" mass="109008">MKMIIKKVQLENYRSHSNITVEFTKGVNLILGKNGRGKTSILEAISTVMFNTKDRSGKETGKSYIKFGKKSSKVDINFIANDGREYNLKTEFFKTKPKKQTLKDMIGSEYDGDIQEKLEELCGIKKGFEETYENIVIAKQNEFINIFKAKPKDREEIFNKIFNTQIYKEMYDSFLKEAVDKYKEKVKDLEKEITFLKENMEDKEQITNFLKEEKDVEKNLQDNFKNINVVSKNLENEIKDYETTEIELNNLIKNIKDEESKIKKYLSLLKENIIEAKQAKKSKIIFKETEKSYLEYLEIENRLKDLRENLDNLLEEQKLNIQYQNNIEKLEMSNKNLKIDISNLEENISKNSEKKEKLESEISSLKIKEEDLDLKLKKYITLLDELEKLENFKDKKLEDKLKKTTEIDILKKELVSKNDLFKAINIEELEKKLSDFQELEKKLKLLEEQKIISETEIKTLKKSSKELSDKICPFLNEKCQNLEDKEAEDYFSSKISIKTEDLENLKKNIEEKTQILVEKVVFEDKKKQYFELEKSIKDLELSLKNEEINLKEIELDIKNLDMNTQKLTENQEFQNSQMLREKKKELEVELRNLNLNEKRENLKNLLEILEIEKEKILKNQNSIENNLKEIDEFSKKIKEDTNKNIESIKSEIKTFENKLDDLKNPYNEYLKNNVLAEDLENLLIKVDKNIKELYSLRTDKNLLKEKVSNLEEKIKNIKIDELKEKYDIIKEELNEINKKLGSSQEKIENYKKILEKISSQEEKQRKLLTKFKKLENKFNKASLIRNEVGQMGRAISKYMLSGISNIASVNFNKITGRTERIEWSNEEKDKYAVYLVGQERKIAFEQLSGGEQVSVAIAIRGTMTEYFTNSKFMILDEPTNNLDTERKKLLAEYMGEILNNLEQSIIVTHDDTFREMAEKIIEL</sequence>
<protein>
    <submittedName>
        <fullName evidence="3">RecF/RecN/SMC protein</fullName>
    </submittedName>
</protein>
<evidence type="ECO:0000313" key="4">
    <source>
        <dbReference type="Proteomes" id="UP000070401"/>
    </source>
</evidence>